<evidence type="ECO:0000256" key="18">
    <source>
        <dbReference type="ARBA" id="ARBA00044632"/>
    </source>
</evidence>
<dbReference type="SUPFAM" id="SSF47781">
    <property type="entry name" value="RuvA domain 2-like"/>
    <property type="match status" value="1"/>
</dbReference>
<dbReference type="GO" id="GO:0003677">
    <property type="term" value="F:DNA binding"/>
    <property type="evidence" value="ECO:0007669"/>
    <property type="project" value="InterPro"/>
</dbReference>
<comment type="caution">
    <text evidence="25">The sequence shown here is derived from an EMBL/GenBank/DDBJ whole genome shotgun (WGS) entry which is preliminary data.</text>
</comment>
<comment type="function">
    <text evidence="20">Repair polymerase that plays a key role in base-excision repair. During this process, the damaged base is excised by specific DNA glycosylases, the DNA backbone is nicked at the abasic site by an apurinic/apyrimidic (AP) endonuclease, and POLB removes 5'-deoxyribose-phosphate from the preincised AP site acting as a 5'-deoxyribose-phosphate lyase (5'-dRP lyase); through its DNA polymerase activity, it adds one nucleotide to the 3' end of the arising single-nucleotide gap. Conducts 'gap-filling' DNA synthesis in a stepwise distributive fashion rather than in a processive fashion as for other DNA polymerases. It is also able to cleave sugar-phosphate bonds 3' to an intact AP site, acting as an AP lyase.</text>
</comment>
<evidence type="ECO:0000256" key="3">
    <source>
        <dbReference type="ARBA" id="ARBA00012417"/>
    </source>
</evidence>
<sequence length="565" mass="65142">MKNKEIADIFYEIAGFLEIKDVKWKPRAYRRAARSIETLSEDIEKIYREKRLEDIEGVGENIRDKIIEYLETGHLEYYEELKKDLPVDFDALTSIEGIGPKTVKKLYQELDVNDIEDLEEAARKGKIADLKGFGEKSEQNILKGLDMAKINQKRMLLGEAFPLVSDIKQRLSDSIYFDKIDVVGSFRRKKPTIGDIDILATSNNPEKAMEEFCNFEDVVEVLEKGKTKSSVIVSDGLEIDLRIIDNESWGSGLIYFTGSKDHNINLRRLSNRKSYKLNEYGLYRKEGEKEKIASVCEKDVYKALNLDYIPPELREDTGEVEAAEGGKLPKLVEIGDIRGDLHMHTNWSDGINSIEEMAKKAEKRGYNYIAITDHGPGAKITDPPQSISDWKKLKEEITRINEKYNLKVLFGAEAEIEKDGIDLVDEIVDMLDLLLVALHRKLSNPTEKLIDVFNRYPVGIWVHPLNRKINKREPLDLNLNKLVNKAKKENISLEINSQPHRLDLPWDLVKKHRNKIDYVINTDAHSVKQLDYLKFGIYQARRGWLEKENILNTRKLDNLQKILTK</sequence>
<dbReference type="Pfam" id="PF14791">
    <property type="entry name" value="DNA_pol_B_thumb"/>
    <property type="match status" value="1"/>
</dbReference>
<evidence type="ECO:0000256" key="7">
    <source>
        <dbReference type="ARBA" id="ARBA00022634"/>
    </source>
</evidence>
<dbReference type="InterPro" id="IPR027421">
    <property type="entry name" value="DNA_pol_lamdba_lyase_dom_sf"/>
</dbReference>
<dbReference type="InterPro" id="IPR002054">
    <property type="entry name" value="DNA-dir_DNA_pol_X"/>
</dbReference>
<protein>
    <recommendedName>
        <fullName evidence="5">DNA polymerase beta</fullName>
        <ecNumber evidence="3">2.7.7.7</ecNumber>
        <ecNumber evidence="4">4.2.99.18</ecNumber>
    </recommendedName>
    <alternativeName>
        <fullName evidence="16">5'-deoxyribose-phosphate lyase</fullName>
    </alternativeName>
    <alternativeName>
        <fullName evidence="17">AP lyase</fullName>
    </alternativeName>
</protein>
<dbReference type="STRING" id="1903181.BTN85_1909"/>
<evidence type="ECO:0000256" key="8">
    <source>
        <dbReference type="ARBA" id="ARBA00022679"/>
    </source>
</evidence>
<evidence type="ECO:0000313" key="26">
    <source>
        <dbReference type="Proteomes" id="UP000185744"/>
    </source>
</evidence>
<comment type="catalytic activity">
    <reaction evidence="19">
        <text>a 5'-end 2'-deoxyribose-2'-deoxyribonucleotide-DNA = (2E,4S)-4-hydroxypenten-2-al-5-phosphate + a 5'-end 5'-phospho-2'-deoxyribonucleoside-DNA + H(+)</text>
        <dbReference type="Rhea" id="RHEA:76255"/>
        <dbReference type="Rhea" id="RHEA-COMP:13180"/>
        <dbReference type="Rhea" id="RHEA-COMP:18657"/>
        <dbReference type="ChEBI" id="CHEBI:15378"/>
        <dbReference type="ChEBI" id="CHEBI:136412"/>
        <dbReference type="ChEBI" id="CHEBI:195194"/>
        <dbReference type="ChEBI" id="CHEBI:195195"/>
    </reaction>
</comment>
<dbReference type="EC" id="4.2.99.18" evidence="4"/>
<keyword evidence="26" id="KW-1185">Reference proteome</keyword>
<keyword evidence="7" id="KW-0237">DNA synthesis</keyword>
<dbReference type="Gene3D" id="3.30.460.10">
    <property type="entry name" value="Beta Polymerase, domain 2"/>
    <property type="match status" value="1"/>
</dbReference>
<dbReference type="InterPro" id="IPR003141">
    <property type="entry name" value="Pol/His_phosphatase_N"/>
</dbReference>
<evidence type="ECO:0000256" key="12">
    <source>
        <dbReference type="ARBA" id="ARBA00022843"/>
    </source>
</evidence>
<evidence type="ECO:0000256" key="19">
    <source>
        <dbReference type="ARBA" id="ARBA00044678"/>
    </source>
</evidence>
<dbReference type="InterPro" id="IPR050243">
    <property type="entry name" value="PHP_phosphatase"/>
</dbReference>
<evidence type="ECO:0000256" key="6">
    <source>
        <dbReference type="ARBA" id="ARBA00022481"/>
    </source>
</evidence>
<feature type="domain" description="DNA-directed DNA polymerase X" evidence="24">
    <location>
        <begin position="1"/>
        <end position="315"/>
    </location>
</feature>
<dbReference type="Pfam" id="PF14792">
    <property type="entry name" value="DNA_pol_B_palm"/>
    <property type="match status" value="1"/>
</dbReference>
<dbReference type="Proteomes" id="UP000185744">
    <property type="component" value="Unassembled WGS sequence"/>
</dbReference>
<evidence type="ECO:0000256" key="10">
    <source>
        <dbReference type="ARBA" id="ARBA00022705"/>
    </source>
</evidence>
<organism evidence="25 26">
    <name type="scientific">Methanohalarchaeum thermophilum</name>
    <dbReference type="NCBI Taxonomy" id="1903181"/>
    <lineage>
        <taxon>Archaea</taxon>
        <taxon>Methanobacteriati</taxon>
        <taxon>Methanobacteriota</taxon>
        <taxon>Methanonatronarchaeia</taxon>
        <taxon>Methanonatronarchaeales</taxon>
        <taxon>Methanonatronarchaeaceae</taxon>
        <taxon>Candidatus Methanohalarchaeum</taxon>
    </lineage>
</organism>
<feature type="domain" description="Helix-hairpin-helix DNA-binding motif class 1" evidence="22">
    <location>
        <begin position="50"/>
        <end position="69"/>
    </location>
</feature>
<comment type="catalytic activity">
    <reaction evidence="21">
        <text>DNA(n) + a 2'-deoxyribonucleoside 5'-triphosphate = DNA(n+1) + diphosphate</text>
        <dbReference type="Rhea" id="RHEA:22508"/>
        <dbReference type="Rhea" id="RHEA-COMP:17339"/>
        <dbReference type="Rhea" id="RHEA-COMP:17340"/>
        <dbReference type="ChEBI" id="CHEBI:33019"/>
        <dbReference type="ChEBI" id="CHEBI:61560"/>
        <dbReference type="ChEBI" id="CHEBI:173112"/>
        <dbReference type="EC" id="2.7.7.7"/>
    </reaction>
</comment>
<dbReference type="InterPro" id="IPR010996">
    <property type="entry name" value="HHH_MUS81"/>
</dbReference>
<dbReference type="SMART" id="SM00483">
    <property type="entry name" value="POLXc"/>
    <property type="match status" value="1"/>
</dbReference>
<evidence type="ECO:0000256" key="4">
    <source>
        <dbReference type="ARBA" id="ARBA00012720"/>
    </source>
</evidence>
<evidence type="ECO:0000256" key="1">
    <source>
        <dbReference type="ARBA" id="ARBA00001946"/>
    </source>
</evidence>
<evidence type="ECO:0000259" key="22">
    <source>
        <dbReference type="SMART" id="SM00278"/>
    </source>
</evidence>
<evidence type="ECO:0000256" key="13">
    <source>
        <dbReference type="ARBA" id="ARBA00022932"/>
    </source>
</evidence>
<dbReference type="EMBL" id="MSDW01000002">
    <property type="protein sequence ID" value="OKY77261.1"/>
    <property type="molecule type" value="Genomic_DNA"/>
</dbReference>
<gene>
    <name evidence="25" type="ORF">BTN85_1909</name>
</gene>
<evidence type="ECO:0000256" key="20">
    <source>
        <dbReference type="ARBA" id="ARBA00045548"/>
    </source>
</evidence>
<dbReference type="GO" id="GO:0003887">
    <property type="term" value="F:DNA-directed DNA polymerase activity"/>
    <property type="evidence" value="ECO:0007669"/>
    <property type="project" value="UniProtKB-KW"/>
</dbReference>
<keyword evidence="12" id="KW-0832">Ubl conjugation</keyword>
<evidence type="ECO:0000256" key="16">
    <source>
        <dbReference type="ARBA" id="ARBA00035717"/>
    </source>
</evidence>
<keyword evidence="9" id="KW-0548">Nucleotidyltransferase</keyword>
<dbReference type="Pfam" id="PF14716">
    <property type="entry name" value="HHH_8"/>
    <property type="match status" value="1"/>
</dbReference>
<reference evidence="25" key="1">
    <citation type="submission" date="2016-12" db="EMBL/GenBank/DDBJ databases">
        <title>Discovery of methanogenic haloarchaea.</title>
        <authorList>
            <person name="Sorokin D.Y."/>
            <person name="Makarova K.S."/>
            <person name="Abbas B."/>
            <person name="Ferrer M."/>
            <person name="Golyshin P.N."/>
        </authorList>
    </citation>
    <scope>NUCLEOTIDE SEQUENCE [LARGE SCALE GENOMIC DNA]</scope>
    <source>
        <strain evidence="25">HMET1</strain>
    </source>
</reference>
<evidence type="ECO:0000256" key="21">
    <source>
        <dbReference type="ARBA" id="ARBA00049244"/>
    </source>
</evidence>
<keyword evidence="8" id="KW-0808">Transferase</keyword>
<dbReference type="Pfam" id="PF14520">
    <property type="entry name" value="HHH_5"/>
    <property type="match status" value="1"/>
</dbReference>
<dbReference type="NCBIfam" id="NF006375">
    <property type="entry name" value="PRK08609.1"/>
    <property type="match status" value="1"/>
</dbReference>
<comment type="catalytic activity">
    <reaction evidence="18">
        <text>2'-deoxyribonucleotide-(2'-deoxyribose 5'-phosphate)-2'-deoxyribonucleotide-DNA = a 3'-end 2'-deoxyribonucleotide-(2,3-dehydro-2,3-deoxyribose 5'-phosphate)-DNA + a 5'-end 5'-phospho-2'-deoxyribonucleoside-DNA + H(+)</text>
        <dbReference type="Rhea" id="RHEA:66592"/>
        <dbReference type="Rhea" id="RHEA-COMP:13180"/>
        <dbReference type="Rhea" id="RHEA-COMP:16897"/>
        <dbReference type="Rhea" id="RHEA-COMP:17067"/>
        <dbReference type="ChEBI" id="CHEBI:15378"/>
        <dbReference type="ChEBI" id="CHEBI:136412"/>
        <dbReference type="ChEBI" id="CHEBI:157695"/>
        <dbReference type="ChEBI" id="CHEBI:167181"/>
        <dbReference type="EC" id="4.2.99.18"/>
    </reaction>
</comment>
<evidence type="ECO:0000313" key="25">
    <source>
        <dbReference type="EMBL" id="OKY77261.1"/>
    </source>
</evidence>
<evidence type="ECO:0000256" key="14">
    <source>
        <dbReference type="ARBA" id="ARBA00023053"/>
    </source>
</evidence>
<dbReference type="InterPro" id="IPR003583">
    <property type="entry name" value="Hlx-hairpin-Hlx_DNA-bd_motif"/>
</dbReference>
<dbReference type="InterPro" id="IPR037160">
    <property type="entry name" value="DNA_Pol_thumb_sf"/>
</dbReference>
<keyword evidence="14" id="KW-0915">Sodium</keyword>
<evidence type="ECO:0000256" key="17">
    <source>
        <dbReference type="ARBA" id="ARBA00035726"/>
    </source>
</evidence>
<keyword evidence="10" id="KW-0235">DNA replication</keyword>
<dbReference type="InterPro" id="IPR010994">
    <property type="entry name" value="RuvA_2-like"/>
</dbReference>
<evidence type="ECO:0000259" key="24">
    <source>
        <dbReference type="SMART" id="SM00483"/>
    </source>
</evidence>
<dbReference type="Gene3D" id="1.10.150.20">
    <property type="entry name" value="5' to 3' exonuclease, C-terminal subdomain"/>
    <property type="match status" value="1"/>
</dbReference>
<dbReference type="GO" id="GO:0006281">
    <property type="term" value="P:DNA repair"/>
    <property type="evidence" value="ECO:0007669"/>
    <property type="project" value="UniProtKB-KW"/>
</dbReference>
<dbReference type="PRINTS" id="PR00870">
    <property type="entry name" value="DNAPOLXBETA"/>
</dbReference>
<name>A0A1Q6DSF1_METT1</name>
<proteinExistence type="predicted"/>
<keyword evidence="13" id="KW-0239">DNA-directed DNA polymerase</keyword>
<dbReference type="Gene3D" id="3.30.210.10">
    <property type="entry name" value="DNA polymerase, thumb domain"/>
    <property type="match status" value="1"/>
</dbReference>
<dbReference type="PANTHER" id="PTHR36928">
    <property type="entry name" value="PHOSPHATASE YCDX-RELATED"/>
    <property type="match status" value="1"/>
</dbReference>
<dbReference type="InterPro" id="IPR016195">
    <property type="entry name" value="Pol/histidinol_Pase-like"/>
</dbReference>
<dbReference type="InterPro" id="IPR004013">
    <property type="entry name" value="PHP_dom"/>
</dbReference>
<dbReference type="GO" id="GO:0140078">
    <property type="term" value="F:class I DNA-(apurinic or apyrimidinic site) endonuclease activity"/>
    <property type="evidence" value="ECO:0007669"/>
    <property type="project" value="UniProtKB-EC"/>
</dbReference>
<keyword evidence="6" id="KW-0488">Methylation</keyword>
<feature type="domain" description="Helix-hairpin-helix DNA-binding motif class 1" evidence="22">
    <location>
        <begin position="90"/>
        <end position="109"/>
    </location>
</feature>
<dbReference type="InterPro" id="IPR029398">
    <property type="entry name" value="PolB_thumb"/>
</dbReference>
<dbReference type="Gene3D" id="3.20.20.140">
    <property type="entry name" value="Metal-dependent hydrolases"/>
    <property type="match status" value="1"/>
</dbReference>
<feature type="domain" description="Helix-hairpin-helix DNA-binding motif class 1" evidence="22">
    <location>
        <begin position="125"/>
        <end position="144"/>
    </location>
</feature>
<dbReference type="SUPFAM" id="SSF47802">
    <property type="entry name" value="DNA polymerase beta, N-terminal domain-like"/>
    <property type="match status" value="1"/>
</dbReference>
<feature type="domain" description="Polymerase/histidinol phosphatase N-terminal" evidence="23">
    <location>
        <begin position="339"/>
        <end position="418"/>
    </location>
</feature>
<dbReference type="AlphaFoldDB" id="A0A1Q6DSF1"/>
<comment type="subcellular location">
    <subcellularLocation>
        <location evidence="2">Cytoplasm</location>
    </subcellularLocation>
</comment>
<comment type="cofactor">
    <cofactor evidence="1">
        <name>Mg(2+)</name>
        <dbReference type="ChEBI" id="CHEBI:18420"/>
    </cofactor>
</comment>
<keyword evidence="11" id="KW-0227">DNA damage</keyword>
<keyword evidence="15" id="KW-0234">DNA repair</keyword>
<dbReference type="Gene3D" id="1.10.150.110">
    <property type="entry name" value="DNA polymerase beta, N-terminal domain-like"/>
    <property type="match status" value="1"/>
</dbReference>
<dbReference type="PIRSF" id="PIRSF005047">
    <property type="entry name" value="UCP005047_YshC"/>
    <property type="match status" value="1"/>
</dbReference>
<dbReference type="PANTHER" id="PTHR36928:SF1">
    <property type="entry name" value="PHOSPHATASE YCDX-RELATED"/>
    <property type="match status" value="1"/>
</dbReference>
<evidence type="ECO:0000256" key="11">
    <source>
        <dbReference type="ARBA" id="ARBA00022763"/>
    </source>
</evidence>
<dbReference type="InterPro" id="IPR028207">
    <property type="entry name" value="DNA_pol_B_palm_palm"/>
</dbReference>
<dbReference type="GO" id="GO:0005829">
    <property type="term" value="C:cytosol"/>
    <property type="evidence" value="ECO:0007669"/>
    <property type="project" value="TreeGrafter"/>
</dbReference>
<dbReference type="GO" id="GO:0008270">
    <property type="term" value="F:zinc ion binding"/>
    <property type="evidence" value="ECO:0007669"/>
    <property type="project" value="TreeGrafter"/>
</dbReference>
<evidence type="ECO:0000256" key="2">
    <source>
        <dbReference type="ARBA" id="ARBA00004496"/>
    </source>
</evidence>
<dbReference type="InParanoid" id="A0A1Q6DSF1"/>
<dbReference type="InterPro" id="IPR022311">
    <property type="entry name" value="PolX-like"/>
</dbReference>
<dbReference type="SUPFAM" id="SSF81301">
    <property type="entry name" value="Nucleotidyltransferase"/>
    <property type="match status" value="1"/>
</dbReference>
<dbReference type="EC" id="2.7.7.7" evidence="3"/>
<dbReference type="SMART" id="SM00278">
    <property type="entry name" value="HhH1"/>
    <property type="match status" value="3"/>
</dbReference>
<evidence type="ECO:0000259" key="23">
    <source>
        <dbReference type="SMART" id="SM00481"/>
    </source>
</evidence>
<dbReference type="SMART" id="SM00481">
    <property type="entry name" value="POLIIIAc"/>
    <property type="match status" value="1"/>
</dbReference>
<dbReference type="InterPro" id="IPR043519">
    <property type="entry name" value="NT_sf"/>
</dbReference>
<dbReference type="Pfam" id="PF02811">
    <property type="entry name" value="PHP"/>
    <property type="match status" value="1"/>
</dbReference>
<evidence type="ECO:0000256" key="9">
    <source>
        <dbReference type="ARBA" id="ARBA00022695"/>
    </source>
</evidence>
<dbReference type="SUPFAM" id="SSF89550">
    <property type="entry name" value="PHP domain-like"/>
    <property type="match status" value="1"/>
</dbReference>
<evidence type="ECO:0000256" key="5">
    <source>
        <dbReference type="ARBA" id="ARBA00020020"/>
    </source>
</evidence>
<dbReference type="CDD" id="cd00141">
    <property type="entry name" value="NT_POLXc"/>
    <property type="match status" value="1"/>
</dbReference>
<accession>A0A1Q6DSF1</accession>
<evidence type="ECO:0000256" key="15">
    <source>
        <dbReference type="ARBA" id="ARBA00023204"/>
    </source>
</evidence>
<dbReference type="InterPro" id="IPR002008">
    <property type="entry name" value="DNA_pol_X_beta-like"/>
</dbReference>
<dbReference type="GO" id="GO:0042578">
    <property type="term" value="F:phosphoric ester hydrolase activity"/>
    <property type="evidence" value="ECO:0007669"/>
    <property type="project" value="TreeGrafter"/>
</dbReference>